<evidence type="ECO:0000256" key="3">
    <source>
        <dbReference type="ARBA" id="ARBA00009320"/>
    </source>
</evidence>
<dbReference type="NCBIfam" id="TIGR01123">
    <property type="entry name" value="ilvE_II"/>
    <property type="match status" value="1"/>
</dbReference>
<comment type="similarity">
    <text evidence="2">Belongs to the MNN1/MNT family.</text>
</comment>
<dbReference type="InterPro" id="IPR033939">
    <property type="entry name" value="BCAT_family"/>
</dbReference>
<dbReference type="Pfam" id="PF11051">
    <property type="entry name" value="Mannosyl_trans3"/>
    <property type="match status" value="2"/>
</dbReference>
<comment type="cofactor">
    <cofactor evidence="1">
        <name>pyridoxal 5'-phosphate</name>
        <dbReference type="ChEBI" id="CHEBI:597326"/>
    </cofactor>
</comment>
<dbReference type="GO" id="GO:0016757">
    <property type="term" value="F:glycosyltransferase activity"/>
    <property type="evidence" value="ECO:0007669"/>
    <property type="project" value="InterPro"/>
</dbReference>
<dbReference type="Proteomes" id="UP000717996">
    <property type="component" value="Unassembled WGS sequence"/>
</dbReference>
<dbReference type="NCBIfam" id="NF009897">
    <property type="entry name" value="PRK13357.1"/>
    <property type="match status" value="1"/>
</dbReference>
<dbReference type="Pfam" id="PF01063">
    <property type="entry name" value="Aminotran_4"/>
    <property type="match status" value="1"/>
</dbReference>
<keyword evidence="5" id="KW-0808">Transferase</keyword>
<keyword evidence="4" id="KW-0032">Aminotransferase</keyword>
<proteinExistence type="inferred from homology"/>
<dbReference type="Gene3D" id="3.30.470.10">
    <property type="match status" value="1"/>
</dbReference>
<organism evidence="7 8">
    <name type="scientific">Rhizopus oryzae</name>
    <name type="common">Mucormycosis agent</name>
    <name type="synonym">Rhizopus arrhizus var. delemar</name>
    <dbReference type="NCBI Taxonomy" id="64495"/>
    <lineage>
        <taxon>Eukaryota</taxon>
        <taxon>Fungi</taxon>
        <taxon>Fungi incertae sedis</taxon>
        <taxon>Mucoromycota</taxon>
        <taxon>Mucoromycotina</taxon>
        <taxon>Mucoromycetes</taxon>
        <taxon>Mucorales</taxon>
        <taxon>Mucorineae</taxon>
        <taxon>Rhizopodaceae</taxon>
        <taxon>Rhizopus</taxon>
    </lineage>
</organism>
<protein>
    <recommendedName>
        <fullName evidence="9">Branched-chain amino acid aminotransferase</fullName>
    </recommendedName>
</protein>
<dbReference type="EMBL" id="JAANIT010000183">
    <property type="protein sequence ID" value="KAG1550869.1"/>
    <property type="molecule type" value="Genomic_DNA"/>
</dbReference>
<dbReference type="Gene3D" id="3.20.10.10">
    <property type="entry name" value="D-amino Acid Aminotransferase, subunit A, domain 2"/>
    <property type="match status" value="1"/>
</dbReference>
<evidence type="ECO:0000256" key="4">
    <source>
        <dbReference type="ARBA" id="ARBA00022576"/>
    </source>
</evidence>
<dbReference type="FunFam" id="3.30.470.10:FF:000004">
    <property type="entry name" value="Branched-chain-amino-acid aminotransferase"/>
    <property type="match status" value="1"/>
</dbReference>
<dbReference type="InterPro" id="IPR022751">
    <property type="entry name" value="Alpha_mannosyltransferase"/>
</dbReference>
<evidence type="ECO:0000256" key="1">
    <source>
        <dbReference type="ARBA" id="ARBA00001933"/>
    </source>
</evidence>
<evidence type="ECO:0000256" key="6">
    <source>
        <dbReference type="ARBA" id="ARBA00022898"/>
    </source>
</evidence>
<dbReference type="SUPFAM" id="SSF56752">
    <property type="entry name" value="D-aminoacid aminotransferase-like PLP-dependent enzymes"/>
    <property type="match status" value="1"/>
</dbReference>
<dbReference type="InterPro" id="IPR001544">
    <property type="entry name" value="Aminotrans_IV"/>
</dbReference>
<comment type="caution">
    <text evidence="7">The sequence shown here is derived from an EMBL/GenBank/DDBJ whole genome shotgun (WGS) entry which is preliminary data.</text>
</comment>
<gene>
    <name evidence="7" type="ORF">G6F51_002195</name>
</gene>
<dbReference type="InterPro" id="IPR043132">
    <property type="entry name" value="BCAT-like_C"/>
</dbReference>
<evidence type="ECO:0000313" key="7">
    <source>
        <dbReference type="EMBL" id="KAG1550869.1"/>
    </source>
</evidence>
<evidence type="ECO:0000313" key="8">
    <source>
        <dbReference type="Proteomes" id="UP000717996"/>
    </source>
</evidence>
<evidence type="ECO:0000256" key="5">
    <source>
        <dbReference type="ARBA" id="ARBA00022679"/>
    </source>
</evidence>
<comment type="similarity">
    <text evidence="3">Belongs to the class-IV pyridoxal-phosphate-dependent aminotransferase family.</text>
</comment>
<dbReference type="InterPro" id="IPR043131">
    <property type="entry name" value="BCAT-like_N"/>
</dbReference>
<dbReference type="GO" id="GO:0004084">
    <property type="term" value="F:branched-chain-amino-acid transaminase activity"/>
    <property type="evidence" value="ECO:0007669"/>
    <property type="project" value="InterPro"/>
</dbReference>
<reference evidence="7" key="1">
    <citation type="journal article" date="2020" name="Microb. Genom.">
        <title>Genetic diversity of clinical and environmental Mucorales isolates obtained from an investigation of mucormycosis cases among solid organ transplant recipients.</title>
        <authorList>
            <person name="Nguyen M.H."/>
            <person name="Kaul D."/>
            <person name="Muto C."/>
            <person name="Cheng S.J."/>
            <person name="Richter R.A."/>
            <person name="Bruno V.M."/>
            <person name="Liu G."/>
            <person name="Beyhan S."/>
            <person name="Sundermann A.J."/>
            <person name="Mounaud S."/>
            <person name="Pasculle A.W."/>
            <person name="Nierman W.C."/>
            <person name="Driscoll E."/>
            <person name="Cumbie R."/>
            <person name="Clancy C.J."/>
            <person name="Dupont C.L."/>
        </authorList>
    </citation>
    <scope>NUCLEOTIDE SEQUENCE</scope>
    <source>
        <strain evidence="7">GL16</strain>
    </source>
</reference>
<dbReference type="AlphaFoldDB" id="A0A9P6YKI6"/>
<dbReference type="InterPro" id="IPR005786">
    <property type="entry name" value="B_amino_transII"/>
</dbReference>
<dbReference type="GO" id="GO:0009081">
    <property type="term" value="P:branched-chain amino acid metabolic process"/>
    <property type="evidence" value="ECO:0007669"/>
    <property type="project" value="InterPro"/>
</dbReference>
<dbReference type="SUPFAM" id="SSF53448">
    <property type="entry name" value="Nucleotide-diphospho-sugar transferases"/>
    <property type="match status" value="1"/>
</dbReference>
<dbReference type="PANTHER" id="PTHR42825">
    <property type="entry name" value="AMINO ACID AMINOTRANSFERASE"/>
    <property type="match status" value="1"/>
</dbReference>
<evidence type="ECO:0000256" key="2">
    <source>
        <dbReference type="ARBA" id="ARBA00009105"/>
    </source>
</evidence>
<accession>A0A9P6YKI6</accession>
<sequence length="803" mass="90791">MSKPITPPSSKVDWATMGFQYRDLNGFMRYTWTEENGWDNGRFETNPKLDVHMCSTGLNYGQQCFEGLKAFRDSEGRVRVFRPEDNAERMMHSADIGHMPHVPKEIFLEGIKKTVEANLEYVPPKETGGSLYIRPLLFGSGPFIGMGPAPEFTFVVFAMPVGPYYSGGVKPVDAVVVEDFDRSAPNGTGSAKLGGNYAPTLAPMARAKKNGYPLTLHLDAKTHTLIDEFSTSNFVGLTYPDAEGKRIFVTPDSSSILKSVTRRSLAAIAQKFGWGVEERPVALKEVEEGKFAEVAACGTAAIITPVKKIVRGDQVITIGSQDEIGEGFKKLYDEYRGIQGGDVEDTFNWLWPKEGLNQYDFAITNPLPLWTKKDLEFFKTAAGETVFSQLTVIPEPGVIPNFSTMTSAERLFKSLFHYFDQRLTEDPAQDVTADPSWTFYERLENALYPWLHPYWENAFHLVNETEGQGIVICVGNGQFKFAASTIRVLREILHTQLPIEVFFIREDDLSVAKRFYLSSEFTDVTLRKLDETIGDYYTRFGGWAMKPFAMLASRFTEVIMMDADAFFLQDPTGLFDDLGYKMAGSLFFYDRTLFPNWNVGPDWLRSFLPTTSLLVPKTRWFQGTSSHEQESGVIVMNKRKSLLGLLSACKLNGQNERDQVVYRHVHGDKETFWIGHEITQTPYAFIKSFGAVIGNMGRGGEDGEPTQVCGVQLHLDTESRPLWFNGGLYRNKYKEHLEYLNFTHFAQGEQWEFATHCIKDTDKISELDPDQRTVALAAIEIDKQREKDQALLDQGRWKPKGYP</sequence>
<dbReference type="CDD" id="cd01557">
    <property type="entry name" value="BCAT_beta_family"/>
    <property type="match status" value="1"/>
</dbReference>
<dbReference type="OrthoDB" id="430354at2759"/>
<dbReference type="PANTHER" id="PTHR42825:SF2">
    <property type="entry name" value="BRANCHED-CHAIN-AMINO-ACID AMINOTRANSFERASE 3, CHLOROPLASTIC-RELATED"/>
    <property type="match status" value="1"/>
</dbReference>
<dbReference type="InterPro" id="IPR036038">
    <property type="entry name" value="Aminotransferase-like"/>
</dbReference>
<keyword evidence="6" id="KW-0663">Pyridoxal phosphate</keyword>
<dbReference type="InterPro" id="IPR029044">
    <property type="entry name" value="Nucleotide-diphossugar_trans"/>
</dbReference>
<evidence type="ECO:0008006" key="9">
    <source>
        <dbReference type="Google" id="ProtNLM"/>
    </source>
</evidence>
<name>A0A9P6YKI6_RHIOR</name>